<organism evidence="2 3">
    <name type="scientific">Sphagnum troendelagicum</name>
    <dbReference type="NCBI Taxonomy" id="128251"/>
    <lineage>
        <taxon>Eukaryota</taxon>
        <taxon>Viridiplantae</taxon>
        <taxon>Streptophyta</taxon>
        <taxon>Embryophyta</taxon>
        <taxon>Bryophyta</taxon>
        <taxon>Sphagnophytina</taxon>
        <taxon>Sphagnopsida</taxon>
        <taxon>Sphagnales</taxon>
        <taxon>Sphagnaceae</taxon>
        <taxon>Sphagnum</taxon>
    </lineage>
</organism>
<evidence type="ECO:0000256" key="1">
    <source>
        <dbReference type="SAM" id="SignalP"/>
    </source>
</evidence>
<sequence>MARVQALLSTILPLLLSALFFNKEVGALKAIFTPSDLIPILPHSVAWPLLNTLHNAVDLLPEFVGAVSSEDERLKWNGTCFLENEAYMEYTEPKKEGQEGGGILHIETNSAHSWTCLDLYVFATPYRVTWDYYFTARKHTLKIDEWEEGELAYVKKRGFSVFLMPAGMLGTLVALWDVLPIFSNSGWGEGSNIAFLQSHMGIEFSKRPQPWVTDVNTAEIHSGDFLALSKIRGRWGGFETLEKWVTGAQAGHTAVCLRDEDDKLWVGESGHQNEAGEEVIVILPWEEWWALQLVDDANCHIALLPLHPDMRSKFNVTAAWDYARRMNGLPYGYHNMIFSWIDTRSDNYPPPLDANLVASVILMWTRLQPDYASNMWNEALNKRLGTEGLDLPSVMLESEKQGIPFEELLAIPERDDWEYSDGYSTTCVAFILQMYKEAGLFGSLSSSIQVTEFTIRDAYMLNFFEDDALRLPSWCNATDPSVTFCQILGEYQMELPGYNTLTPYAHMDEACPTLPPAYTRPDNC</sequence>
<keyword evidence="3" id="KW-1185">Reference proteome</keyword>
<reference evidence="2 3" key="1">
    <citation type="submission" date="2024-02" db="EMBL/GenBank/DDBJ databases">
        <authorList>
            <consortium name="ELIXIR-Norway"/>
            <consortium name="Elixir Norway"/>
        </authorList>
    </citation>
    <scope>NUCLEOTIDE SEQUENCE [LARGE SCALE GENOMIC DNA]</scope>
</reference>
<evidence type="ECO:0000313" key="3">
    <source>
        <dbReference type="Proteomes" id="UP001497512"/>
    </source>
</evidence>
<dbReference type="EMBL" id="OZ019893">
    <property type="protein sequence ID" value="CAK9189976.1"/>
    <property type="molecule type" value="Genomic_DNA"/>
</dbReference>
<gene>
    <name evidence="2" type="ORF">CSSPTR1EN2_LOCUS588</name>
</gene>
<evidence type="ECO:0000313" key="2">
    <source>
        <dbReference type="EMBL" id="CAK9189976.1"/>
    </source>
</evidence>
<proteinExistence type="predicted"/>
<keyword evidence="1" id="KW-0732">Signal</keyword>
<protein>
    <submittedName>
        <fullName evidence="2">Uncharacterized protein</fullName>
    </submittedName>
</protein>
<name>A0ABP0T9I5_9BRYO</name>
<dbReference type="PANTHER" id="PTHR31354:SF2">
    <property type="entry name" value="OS01G0793500 PROTEIN"/>
    <property type="match status" value="1"/>
</dbReference>
<dbReference type="Proteomes" id="UP001497512">
    <property type="component" value="Chromosome 1"/>
</dbReference>
<accession>A0ABP0T9I5</accession>
<feature type="chain" id="PRO_5045233812" evidence="1">
    <location>
        <begin position="28"/>
        <end position="524"/>
    </location>
</feature>
<feature type="signal peptide" evidence="1">
    <location>
        <begin position="1"/>
        <end position="27"/>
    </location>
</feature>
<dbReference type="PANTHER" id="PTHR31354">
    <property type="entry name" value="OS01G0793500 PROTEIN"/>
    <property type="match status" value="1"/>
</dbReference>